<evidence type="ECO:0000313" key="1">
    <source>
        <dbReference type="EMBL" id="CCD52119.1"/>
    </source>
</evidence>
<sequence>MCGQCPRRTQSTIRRSAPSMCRYIDRNHGPQSPLLSECFHHTFGLFSDPGQSSDRSREHPIINFAFPSADAVAFTFAFCLCLHCLSADYPCPLGKQENTSHADLTRLGL</sequence>
<reference evidence="2" key="1">
    <citation type="journal article" date="2011" name="PLoS Genet.">
        <title>Genomic analysis of the necrotrophic fungal pathogens Sclerotinia sclerotiorum and Botrytis cinerea.</title>
        <authorList>
            <person name="Amselem J."/>
            <person name="Cuomo C.A."/>
            <person name="van Kan J.A."/>
            <person name="Viaud M."/>
            <person name="Benito E.P."/>
            <person name="Couloux A."/>
            <person name="Coutinho P.M."/>
            <person name="de Vries R.P."/>
            <person name="Dyer P.S."/>
            <person name="Fillinger S."/>
            <person name="Fournier E."/>
            <person name="Gout L."/>
            <person name="Hahn M."/>
            <person name="Kohn L."/>
            <person name="Lapalu N."/>
            <person name="Plummer K.M."/>
            <person name="Pradier J.M."/>
            <person name="Quevillon E."/>
            <person name="Sharon A."/>
            <person name="Simon A."/>
            <person name="ten Have A."/>
            <person name="Tudzynski B."/>
            <person name="Tudzynski P."/>
            <person name="Wincker P."/>
            <person name="Andrew M."/>
            <person name="Anthouard V."/>
            <person name="Beever R.E."/>
            <person name="Beffa R."/>
            <person name="Benoit I."/>
            <person name="Bouzid O."/>
            <person name="Brault B."/>
            <person name="Chen Z."/>
            <person name="Choquer M."/>
            <person name="Collemare J."/>
            <person name="Cotton P."/>
            <person name="Danchin E.G."/>
            <person name="Da Silva C."/>
            <person name="Gautier A."/>
            <person name="Giraud C."/>
            <person name="Giraud T."/>
            <person name="Gonzalez C."/>
            <person name="Grossetete S."/>
            <person name="Guldener U."/>
            <person name="Henrissat B."/>
            <person name="Howlett B.J."/>
            <person name="Kodira C."/>
            <person name="Kretschmer M."/>
            <person name="Lappartient A."/>
            <person name="Leroch M."/>
            <person name="Levis C."/>
            <person name="Mauceli E."/>
            <person name="Neuveglise C."/>
            <person name="Oeser B."/>
            <person name="Pearson M."/>
            <person name="Poulain J."/>
            <person name="Poussereau N."/>
            <person name="Quesneville H."/>
            <person name="Rascle C."/>
            <person name="Schumacher J."/>
            <person name="Segurens B."/>
            <person name="Sexton A."/>
            <person name="Silva E."/>
            <person name="Sirven C."/>
            <person name="Soanes D.M."/>
            <person name="Talbot N.J."/>
            <person name="Templeton M."/>
            <person name="Yandava C."/>
            <person name="Yarden O."/>
            <person name="Zeng Q."/>
            <person name="Rollins J.A."/>
            <person name="Lebrun M.H."/>
            <person name="Dickman M."/>
        </authorList>
    </citation>
    <scope>NUCLEOTIDE SEQUENCE [LARGE SCALE GENOMIC DNA]</scope>
    <source>
        <strain evidence="2">T4</strain>
    </source>
</reference>
<dbReference type="AlphaFoldDB" id="G2YKH1"/>
<dbReference type="HOGENOM" id="CLU_2183545_0_0_1"/>
<protein>
    <submittedName>
        <fullName evidence="1">Uncharacterized protein</fullName>
    </submittedName>
</protein>
<gene>
    <name evidence="1" type="ORF">BofuT4_P082780.1</name>
</gene>
<proteinExistence type="predicted"/>
<dbReference type="EMBL" id="FQ790340">
    <property type="protein sequence ID" value="CCD52119.1"/>
    <property type="molecule type" value="Genomic_DNA"/>
</dbReference>
<name>G2YKH1_BOTF4</name>
<dbReference type="Proteomes" id="UP000008177">
    <property type="component" value="Unplaced contigs"/>
</dbReference>
<dbReference type="InParanoid" id="G2YKH1"/>
<evidence type="ECO:0000313" key="2">
    <source>
        <dbReference type="Proteomes" id="UP000008177"/>
    </source>
</evidence>
<organism evidence="1 2">
    <name type="scientific">Botryotinia fuckeliana (strain T4)</name>
    <name type="common">Noble rot fungus</name>
    <name type="synonym">Botrytis cinerea</name>
    <dbReference type="NCBI Taxonomy" id="999810"/>
    <lineage>
        <taxon>Eukaryota</taxon>
        <taxon>Fungi</taxon>
        <taxon>Dikarya</taxon>
        <taxon>Ascomycota</taxon>
        <taxon>Pezizomycotina</taxon>
        <taxon>Leotiomycetes</taxon>
        <taxon>Helotiales</taxon>
        <taxon>Sclerotiniaceae</taxon>
        <taxon>Botrytis</taxon>
    </lineage>
</organism>
<accession>G2YKH1</accession>